<sequence>MKRILVCVDASQRAPLVLTTAIDLARRLDAKLRLFRVVGLPPEIPSEFYSVSPNKIPEFLLEKAKNDLEELSRDVPPELLDGLFTQIGSPWDAICSTAHVQDVDLVVLGSHGYGALDRVLGTTAAKVVNHIDRSVLIVRPKGAGPK</sequence>
<proteinExistence type="inferred from homology"/>
<feature type="domain" description="UspA" evidence="3">
    <location>
        <begin position="1"/>
        <end position="139"/>
    </location>
</feature>
<comment type="similarity">
    <text evidence="1 2">Belongs to the universal stress protein A family.</text>
</comment>
<organism evidence="4 5">
    <name type="scientific">Pendulispora brunnea</name>
    <dbReference type="NCBI Taxonomy" id="2905690"/>
    <lineage>
        <taxon>Bacteria</taxon>
        <taxon>Pseudomonadati</taxon>
        <taxon>Myxococcota</taxon>
        <taxon>Myxococcia</taxon>
        <taxon>Myxococcales</taxon>
        <taxon>Sorangiineae</taxon>
        <taxon>Pendulisporaceae</taxon>
        <taxon>Pendulispora</taxon>
    </lineage>
</organism>
<reference evidence="4 5" key="1">
    <citation type="submission" date="2021-12" db="EMBL/GenBank/DDBJ databases">
        <title>Discovery of the Pendulisporaceae a myxobacterial family with distinct sporulation behavior and unique specialized metabolism.</title>
        <authorList>
            <person name="Garcia R."/>
            <person name="Popoff A."/>
            <person name="Bader C.D."/>
            <person name="Loehr J."/>
            <person name="Walesch S."/>
            <person name="Walt C."/>
            <person name="Boldt J."/>
            <person name="Bunk B."/>
            <person name="Haeckl F.J.F.P.J."/>
            <person name="Gunesch A.P."/>
            <person name="Birkelbach J."/>
            <person name="Nuebel U."/>
            <person name="Pietschmann T."/>
            <person name="Bach T."/>
            <person name="Mueller R."/>
        </authorList>
    </citation>
    <scope>NUCLEOTIDE SEQUENCE [LARGE SCALE GENOMIC DNA]</scope>
    <source>
        <strain evidence="4 5">MSr12523</strain>
    </source>
</reference>
<comment type="subcellular location">
    <subcellularLocation>
        <location evidence="2">Cytoplasm</location>
    </subcellularLocation>
</comment>
<keyword evidence="5" id="KW-1185">Reference proteome</keyword>
<evidence type="ECO:0000256" key="1">
    <source>
        <dbReference type="ARBA" id="ARBA00008791"/>
    </source>
</evidence>
<dbReference type="RefSeq" id="WP_394842321.1">
    <property type="nucleotide sequence ID" value="NZ_CP089982.1"/>
</dbReference>
<evidence type="ECO:0000259" key="3">
    <source>
        <dbReference type="Pfam" id="PF00582"/>
    </source>
</evidence>
<keyword evidence="2" id="KW-0963">Cytoplasm</keyword>
<dbReference type="Proteomes" id="UP001379533">
    <property type="component" value="Chromosome"/>
</dbReference>
<evidence type="ECO:0000313" key="4">
    <source>
        <dbReference type="EMBL" id="WXA91699.1"/>
    </source>
</evidence>
<name>A0ABZ2K0Y4_9BACT</name>
<dbReference type="PANTHER" id="PTHR46268">
    <property type="entry name" value="STRESS RESPONSE PROTEIN NHAX"/>
    <property type="match status" value="1"/>
</dbReference>
<accession>A0ABZ2K0Y4</accession>
<dbReference type="SUPFAM" id="SSF52402">
    <property type="entry name" value="Adenine nucleotide alpha hydrolases-like"/>
    <property type="match status" value="1"/>
</dbReference>
<protein>
    <recommendedName>
        <fullName evidence="2">Universal stress protein</fullName>
    </recommendedName>
</protein>
<dbReference type="EMBL" id="CP089982">
    <property type="protein sequence ID" value="WXA91699.1"/>
    <property type="molecule type" value="Genomic_DNA"/>
</dbReference>
<evidence type="ECO:0000313" key="5">
    <source>
        <dbReference type="Proteomes" id="UP001379533"/>
    </source>
</evidence>
<evidence type="ECO:0000256" key="2">
    <source>
        <dbReference type="PIRNR" id="PIRNR006276"/>
    </source>
</evidence>
<dbReference type="PRINTS" id="PR01438">
    <property type="entry name" value="UNVRSLSTRESS"/>
</dbReference>
<dbReference type="Pfam" id="PF00582">
    <property type="entry name" value="Usp"/>
    <property type="match status" value="1"/>
</dbReference>
<dbReference type="InterPro" id="IPR014729">
    <property type="entry name" value="Rossmann-like_a/b/a_fold"/>
</dbReference>
<dbReference type="InterPro" id="IPR006016">
    <property type="entry name" value="UspA"/>
</dbReference>
<dbReference type="InterPro" id="IPR006015">
    <property type="entry name" value="Universal_stress_UspA"/>
</dbReference>
<dbReference type="PIRSF" id="PIRSF006276">
    <property type="entry name" value="UspA"/>
    <property type="match status" value="1"/>
</dbReference>
<dbReference type="PANTHER" id="PTHR46268:SF6">
    <property type="entry name" value="UNIVERSAL STRESS PROTEIN UP12"/>
    <property type="match status" value="1"/>
</dbReference>
<dbReference type="Gene3D" id="3.40.50.620">
    <property type="entry name" value="HUPs"/>
    <property type="match status" value="1"/>
</dbReference>
<dbReference type="CDD" id="cd00293">
    <property type="entry name" value="USP-like"/>
    <property type="match status" value="1"/>
</dbReference>
<gene>
    <name evidence="4" type="ORF">LZC95_35260</name>
</gene>